<keyword evidence="5" id="KW-1185">Reference proteome</keyword>
<dbReference type="PANTHER" id="PTHR43479:SF11">
    <property type="entry name" value="ACREF_ENVCD OPERON REPRESSOR-RELATED"/>
    <property type="match status" value="1"/>
</dbReference>
<protein>
    <submittedName>
        <fullName evidence="4">TetR/AcrR family transcriptional regulator</fullName>
    </submittedName>
</protein>
<feature type="domain" description="HTH tetR-type" evidence="3">
    <location>
        <begin position="15"/>
        <end position="75"/>
    </location>
</feature>
<dbReference type="InterPro" id="IPR001647">
    <property type="entry name" value="HTH_TetR"/>
</dbReference>
<dbReference type="Gene3D" id="1.10.357.10">
    <property type="entry name" value="Tetracycline Repressor, domain 2"/>
    <property type="match status" value="1"/>
</dbReference>
<dbReference type="InterPro" id="IPR023772">
    <property type="entry name" value="DNA-bd_HTH_TetR-type_CS"/>
</dbReference>
<feature type="DNA-binding region" description="H-T-H motif" evidence="2">
    <location>
        <begin position="38"/>
        <end position="57"/>
    </location>
</feature>
<gene>
    <name evidence="4" type="ORF">NJQ99_07265</name>
</gene>
<evidence type="ECO:0000313" key="5">
    <source>
        <dbReference type="Proteomes" id="UP001055804"/>
    </source>
</evidence>
<dbReference type="InterPro" id="IPR009057">
    <property type="entry name" value="Homeodomain-like_sf"/>
</dbReference>
<dbReference type="Pfam" id="PF00440">
    <property type="entry name" value="TetR_N"/>
    <property type="match status" value="1"/>
</dbReference>
<dbReference type="EMBL" id="JAMZFT010000002">
    <property type="protein sequence ID" value="MCP1336200.1"/>
    <property type="molecule type" value="Genomic_DNA"/>
</dbReference>
<dbReference type="PANTHER" id="PTHR43479">
    <property type="entry name" value="ACREF/ENVCD OPERON REPRESSOR-RELATED"/>
    <property type="match status" value="1"/>
</dbReference>
<sequence>MDSITPRGKRALNKEANRDAILEAAQDVFAELSFGGSSVRDIIGRTGLASGTFYNYFRSKEEVFGALLDEMADELRFRLQHLREEAPDCLTLARGSFEIYYRCILEHRRLYLVLRRNMGTVRLQVETPGMLAGFVDLLADIEMAVSHGGLTAADNQRITAATVGMALEIGDKLLRETPPDIAGAARFSADFLIGGIMTMQSLAQMPDEARVAQA</sequence>
<evidence type="ECO:0000313" key="4">
    <source>
        <dbReference type="EMBL" id="MCP1336200.1"/>
    </source>
</evidence>
<reference evidence="4" key="1">
    <citation type="submission" date="2022-06" db="EMBL/GenBank/DDBJ databases">
        <title>Isolation and Genomics of Futiania mangrovii gen. nov., sp. nov., a Rare and Metabolically-versatile member in the Class Alphaproteobacteria.</title>
        <authorList>
            <person name="Liu L."/>
            <person name="Huang W.-C."/>
            <person name="Pan J."/>
            <person name="Li J."/>
            <person name="Huang Y."/>
            <person name="Du H."/>
            <person name="Liu Y."/>
            <person name="Li M."/>
        </authorList>
    </citation>
    <scope>NUCLEOTIDE SEQUENCE</scope>
    <source>
        <strain evidence="4">FT118</strain>
    </source>
</reference>
<proteinExistence type="predicted"/>
<organism evidence="4 5">
    <name type="scientific">Futiania mangrovi</name>
    <dbReference type="NCBI Taxonomy" id="2959716"/>
    <lineage>
        <taxon>Bacteria</taxon>
        <taxon>Pseudomonadati</taxon>
        <taxon>Pseudomonadota</taxon>
        <taxon>Alphaproteobacteria</taxon>
        <taxon>Futianiales</taxon>
        <taxon>Futianiaceae</taxon>
        <taxon>Futiania</taxon>
    </lineage>
</organism>
<dbReference type="AlphaFoldDB" id="A0A9J6PEE5"/>
<dbReference type="InterPro" id="IPR050624">
    <property type="entry name" value="HTH-type_Tx_Regulator"/>
</dbReference>
<evidence type="ECO:0000259" key="3">
    <source>
        <dbReference type="PROSITE" id="PS50977"/>
    </source>
</evidence>
<dbReference type="SUPFAM" id="SSF46689">
    <property type="entry name" value="Homeodomain-like"/>
    <property type="match status" value="1"/>
</dbReference>
<dbReference type="PROSITE" id="PS50977">
    <property type="entry name" value="HTH_TETR_2"/>
    <property type="match status" value="1"/>
</dbReference>
<dbReference type="GO" id="GO:0003677">
    <property type="term" value="F:DNA binding"/>
    <property type="evidence" value="ECO:0007669"/>
    <property type="project" value="UniProtKB-UniRule"/>
</dbReference>
<dbReference type="RefSeq" id="WP_269332169.1">
    <property type="nucleotide sequence ID" value="NZ_JAMZFT010000002.1"/>
</dbReference>
<evidence type="ECO:0000256" key="1">
    <source>
        <dbReference type="ARBA" id="ARBA00023125"/>
    </source>
</evidence>
<keyword evidence="1 2" id="KW-0238">DNA-binding</keyword>
<accession>A0A9J6PEE5</accession>
<comment type="caution">
    <text evidence="4">The sequence shown here is derived from an EMBL/GenBank/DDBJ whole genome shotgun (WGS) entry which is preliminary data.</text>
</comment>
<evidence type="ECO:0000256" key="2">
    <source>
        <dbReference type="PROSITE-ProRule" id="PRU00335"/>
    </source>
</evidence>
<name>A0A9J6PEE5_9PROT</name>
<dbReference type="PRINTS" id="PR00455">
    <property type="entry name" value="HTHTETR"/>
</dbReference>
<dbReference type="Proteomes" id="UP001055804">
    <property type="component" value="Unassembled WGS sequence"/>
</dbReference>
<dbReference type="PROSITE" id="PS01081">
    <property type="entry name" value="HTH_TETR_1"/>
    <property type="match status" value="1"/>
</dbReference>